<evidence type="ECO:0000259" key="1">
    <source>
        <dbReference type="Pfam" id="PF16188"/>
    </source>
</evidence>
<dbReference type="InterPro" id="IPR036005">
    <property type="entry name" value="Creatinase/aminopeptidase-like"/>
</dbReference>
<sequence length="57" mass="6773">SKLIDLTLLSTTEINWLNEYHSQVWAKVSPLLEEESSARQWLWNNTRPLVKQDLYLT</sequence>
<keyword evidence="2" id="KW-0645">Protease</keyword>
<dbReference type="InterPro" id="IPR032416">
    <property type="entry name" value="Peptidase_M24_C"/>
</dbReference>
<name>A0A7J6VGJ5_THATH</name>
<feature type="non-terminal residue" evidence="2">
    <location>
        <position position="1"/>
    </location>
</feature>
<keyword evidence="2" id="KW-0378">Hydrolase</keyword>
<dbReference type="AlphaFoldDB" id="A0A7J6VGJ5"/>
<organism evidence="2 3">
    <name type="scientific">Thalictrum thalictroides</name>
    <name type="common">Rue-anemone</name>
    <name type="synonym">Anemone thalictroides</name>
    <dbReference type="NCBI Taxonomy" id="46969"/>
    <lineage>
        <taxon>Eukaryota</taxon>
        <taxon>Viridiplantae</taxon>
        <taxon>Streptophyta</taxon>
        <taxon>Embryophyta</taxon>
        <taxon>Tracheophyta</taxon>
        <taxon>Spermatophyta</taxon>
        <taxon>Magnoliopsida</taxon>
        <taxon>Ranunculales</taxon>
        <taxon>Ranunculaceae</taxon>
        <taxon>Thalictroideae</taxon>
        <taxon>Thalictrum</taxon>
    </lineage>
</organism>
<dbReference type="PANTHER" id="PTHR43763">
    <property type="entry name" value="XAA-PRO AMINOPEPTIDASE 1"/>
    <property type="match status" value="1"/>
</dbReference>
<proteinExistence type="predicted"/>
<evidence type="ECO:0000313" key="2">
    <source>
        <dbReference type="EMBL" id="KAF5184236.1"/>
    </source>
</evidence>
<dbReference type="Pfam" id="PF16188">
    <property type="entry name" value="Peptidase_M24_C"/>
    <property type="match status" value="1"/>
</dbReference>
<keyword evidence="3" id="KW-1185">Reference proteome</keyword>
<dbReference type="EMBL" id="JABWDY010032368">
    <property type="protein sequence ID" value="KAF5184236.1"/>
    <property type="molecule type" value="Genomic_DNA"/>
</dbReference>
<comment type="caution">
    <text evidence="2">The sequence shown here is derived from an EMBL/GenBank/DDBJ whole genome shotgun (WGS) entry which is preliminary data.</text>
</comment>
<dbReference type="GO" id="GO:0004177">
    <property type="term" value="F:aminopeptidase activity"/>
    <property type="evidence" value="ECO:0007669"/>
    <property type="project" value="UniProtKB-KW"/>
</dbReference>
<dbReference type="PANTHER" id="PTHR43763:SF6">
    <property type="entry name" value="XAA-PRO AMINOPEPTIDASE 1"/>
    <property type="match status" value="1"/>
</dbReference>
<accession>A0A7J6VGJ5</accession>
<dbReference type="Gene3D" id="3.90.230.10">
    <property type="entry name" value="Creatinase/methionine aminopeptidase superfamily"/>
    <property type="match status" value="1"/>
</dbReference>
<evidence type="ECO:0000313" key="3">
    <source>
        <dbReference type="Proteomes" id="UP000554482"/>
    </source>
</evidence>
<keyword evidence="2" id="KW-0031">Aminopeptidase</keyword>
<gene>
    <name evidence="2" type="ORF">FRX31_026176</name>
</gene>
<dbReference type="InterPro" id="IPR050422">
    <property type="entry name" value="X-Pro_aminopeptidase_P"/>
</dbReference>
<dbReference type="OrthoDB" id="9995434at2759"/>
<protein>
    <submittedName>
        <fullName evidence="2">Xaa-pro aminopeptidase protein</fullName>
    </submittedName>
</protein>
<dbReference type="Proteomes" id="UP000554482">
    <property type="component" value="Unassembled WGS sequence"/>
</dbReference>
<feature type="domain" description="Peptidase M24 C-terminal" evidence="1">
    <location>
        <begin position="2"/>
        <end position="49"/>
    </location>
</feature>
<reference evidence="2 3" key="1">
    <citation type="submission" date="2020-06" db="EMBL/GenBank/DDBJ databases">
        <title>Transcriptomic and genomic resources for Thalictrum thalictroides and T. hernandezii: Facilitating candidate gene discovery in an emerging model plant lineage.</title>
        <authorList>
            <person name="Arias T."/>
            <person name="Riano-Pachon D.M."/>
            <person name="Di Stilio V.S."/>
        </authorList>
    </citation>
    <scope>NUCLEOTIDE SEQUENCE [LARGE SCALE GENOMIC DNA]</scope>
    <source>
        <strain evidence="3">cv. WT478/WT964</strain>
        <tissue evidence="2">Leaves</tissue>
    </source>
</reference>